<dbReference type="Proteomes" id="UP000826793">
    <property type="component" value="Unassembled WGS sequence"/>
</dbReference>
<comment type="similarity">
    <text evidence="2">Belongs to the bacterial solute-binding protein 5 family.</text>
</comment>
<keyword evidence="4 6" id="KW-0732">Signal</keyword>
<feature type="chain" id="PRO_5039301261" evidence="6">
    <location>
        <begin position="22"/>
        <end position="574"/>
    </location>
</feature>
<proteinExistence type="inferred from homology"/>
<gene>
    <name evidence="8" type="ORF">H9710_08420</name>
</gene>
<feature type="compositionally biased region" description="Low complexity" evidence="5">
    <location>
        <begin position="25"/>
        <end position="44"/>
    </location>
</feature>
<feature type="domain" description="Solute-binding protein family 5" evidence="7">
    <location>
        <begin position="99"/>
        <end position="495"/>
    </location>
</feature>
<dbReference type="PANTHER" id="PTHR30290">
    <property type="entry name" value="PERIPLASMIC BINDING COMPONENT OF ABC TRANSPORTER"/>
    <property type="match status" value="1"/>
</dbReference>
<comment type="caution">
    <text evidence="8">The sequence shown here is derived from an EMBL/GenBank/DDBJ whole genome shotgun (WGS) entry which is preliminary data.</text>
</comment>
<organism evidence="8 9">
    <name type="scientific">Candidatus Acutalibacter pullicola</name>
    <dbReference type="NCBI Taxonomy" id="2838417"/>
    <lineage>
        <taxon>Bacteria</taxon>
        <taxon>Bacillati</taxon>
        <taxon>Bacillota</taxon>
        <taxon>Clostridia</taxon>
        <taxon>Eubacteriales</taxon>
        <taxon>Acutalibacteraceae</taxon>
        <taxon>Acutalibacter</taxon>
    </lineage>
</organism>
<dbReference type="InterPro" id="IPR030678">
    <property type="entry name" value="Peptide/Ni-bd"/>
</dbReference>
<dbReference type="FunFam" id="3.90.76.10:FF:000001">
    <property type="entry name" value="Oligopeptide ABC transporter substrate-binding protein"/>
    <property type="match status" value="1"/>
</dbReference>
<evidence type="ECO:0000256" key="6">
    <source>
        <dbReference type="SAM" id="SignalP"/>
    </source>
</evidence>
<protein>
    <submittedName>
        <fullName evidence="8">Peptide ABC transporter substrate-binding protein</fullName>
    </submittedName>
</protein>
<dbReference type="Gene3D" id="3.40.190.10">
    <property type="entry name" value="Periplasmic binding protein-like II"/>
    <property type="match status" value="1"/>
</dbReference>
<dbReference type="AlphaFoldDB" id="A0A9D2MX13"/>
<sequence>MKLRKILAVVLALALLCTTFAACGDSDTGSGSSTTSTTDSSTTDDSAEAENTGATGGELNLRSTMEPTSLNTLLATYAYDFTPISAMVECLYRDDETDTPQPAAAESVDISDDNLVYTFHLREDAVWSNGDPVVATDFEFAWQQALNPDVASNYAYMLFFIHNAEAYLEGEVEWTDVGVKVIDEYTLEVTLDNPLPYATDLFAFYTLAPINQSFYEEVGADLYATDPEYFCTNGMYNLTEWNHNSDIVFEKNPNYWNADAVGPDKITYKIITDDQAALNSYLSKEIDYNELDTGETVQQVENAGMEVGVKPARSTFYVMCNTANEYLSNVNLRKALALGYDKQALVDTVFQNDNQPATSFVPPAIYGAAGADGPTFQEAYLEQHGGELWPATGDTEQAMQYLETALSELGCTAADITLSIDCGDNAQSQSYAAFLQEQWRVNLGLENITINPMQTKQVSANRNSGDYCMSLAGWSPDYNDPMTFLDMWVTGGGNNQTGWGSEEYDSLIAQATAEADVDARQELLYQCEDILADQCPILLTYWECQNYSYDTEKILDGQIITANQTNFWYASLAE</sequence>
<dbReference type="PANTHER" id="PTHR30290:SF10">
    <property type="entry name" value="PERIPLASMIC OLIGOPEPTIDE-BINDING PROTEIN-RELATED"/>
    <property type="match status" value="1"/>
</dbReference>
<dbReference type="GO" id="GO:0030313">
    <property type="term" value="C:cell envelope"/>
    <property type="evidence" value="ECO:0007669"/>
    <property type="project" value="UniProtKB-SubCell"/>
</dbReference>
<dbReference type="Gene3D" id="3.90.76.10">
    <property type="entry name" value="Dipeptide-binding Protein, Domain 1"/>
    <property type="match status" value="1"/>
</dbReference>
<dbReference type="InterPro" id="IPR039424">
    <property type="entry name" value="SBP_5"/>
</dbReference>
<dbReference type="GO" id="GO:0043190">
    <property type="term" value="C:ATP-binding cassette (ABC) transporter complex"/>
    <property type="evidence" value="ECO:0007669"/>
    <property type="project" value="InterPro"/>
</dbReference>
<dbReference type="GO" id="GO:0042597">
    <property type="term" value="C:periplasmic space"/>
    <property type="evidence" value="ECO:0007669"/>
    <property type="project" value="UniProtKB-ARBA"/>
</dbReference>
<evidence type="ECO:0000256" key="5">
    <source>
        <dbReference type="SAM" id="MobiDB-lite"/>
    </source>
</evidence>
<dbReference type="GO" id="GO:0015833">
    <property type="term" value="P:peptide transport"/>
    <property type="evidence" value="ECO:0007669"/>
    <property type="project" value="TreeGrafter"/>
</dbReference>
<dbReference type="GO" id="GO:1904680">
    <property type="term" value="F:peptide transmembrane transporter activity"/>
    <property type="evidence" value="ECO:0007669"/>
    <property type="project" value="TreeGrafter"/>
</dbReference>
<reference evidence="8" key="1">
    <citation type="journal article" date="2021" name="PeerJ">
        <title>Extensive microbial diversity within the chicken gut microbiome revealed by metagenomics and culture.</title>
        <authorList>
            <person name="Gilroy R."/>
            <person name="Ravi A."/>
            <person name="Getino M."/>
            <person name="Pursley I."/>
            <person name="Horton D.L."/>
            <person name="Alikhan N.F."/>
            <person name="Baker D."/>
            <person name="Gharbi K."/>
            <person name="Hall N."/>
            <person name="Watson M."/>
            <person name="Adriaenssens E.M."/>
            <person name="Foster-Nyarko E."/>
            <person name="Jarju S."/>
            <person name="Secka A."/>
            <person name="Antonio M."/>
            <person name="Oren A."/>
            <person name="Chaudhuri R.R."/>
            <person name="La Ragione R."/>
            <person name="Hildebrand F."/>
            <person name="Pallen M.J."/>
        </authorList>
    </citation>
    <scope>NUCLEOTIDE SEQUENCE</scope>
    <source>
        <strain evidence="8">CHK185-1770</strain>
    </source>
</reference>
<dbReference type="SUPFAM" id="SSF53850">
    <property type="entry name" value="Periplasmic binding protein-like II"/>
    <property type="match status" value="1"/>
</dbReference>
<dbReference type="InterPro" id="IPR000914">
    <property type="entry name" value="SBP_5_dom"/>
</dbReference>
<dbReference type="PROSITE" id="PS51257">
    <property type="entry name" value="PROKAR_LIPOPROTEIN"/>
    <property type="match status" value="1"/>
</dbReference>
<dbReference type="PIRSF" id="PIRSF002741">
    <property type="entry name" value="MppA"/>
    <property type="match status" value="1"/>
</dbReference>
<reference evidence="8" key="2">
    <citation type="submission" date="2021-04" db="EMBL/GenBank/DDBJ databases">
        <authorList>
            <person name="Gilroy R."/>
        </authorList>
    </citation>
    <scope>NUCLEOTIDE SEQUENCE</scope>
    <source>
        <strain evidence="8">CHK185-1770</strain>
    </source>
</reference>
<evidence type="ECO:0000256" key="1">
    <source>
        <dbReference type="ARBA" id="ARBA00004196"/>
    </source>
</evidence>
<evidence type="ECO:0000313" key="8">
    <source>
        <dbReference type="EMBL" id="HJB98586.1"/>
    </source>
</evidence>
<dbReference type="CDD" id="cd08504">
    <property type="entry name" value="PBP2_OppA"/>
    <property type="match status" value="1"/>
</dbReference>
<evidence type="ECO:0000256" key="3">
    <source>
        <dbReference type="ARBA" id="ARBA00022448"/>
    </source>
</evidence>
<evidence type="ECO:0000256" key="4">
    <source>
        <dbReference type="ARBA" id="ARBA00022729"/>
    </source>
</evidence>
<dbReference type="Gene3D" id="3.10.105.10">
    <property type="entry name" value="Dipeptide-binding Protein, Domain 3"/>
    <property type="match status" value="1"/>
</dbReference>
<dbReference type="EMBL" id="DWXG01000068">
    <property type="protein sequence ID" value="HJB98586.1"/>
    <property type="molecule type" value="Genomic_DNA"/>
</dbReference>
<feature type="signal peptide" evidence="6">
    <location>
        <begin position="1"/>
        <end position="21"/>
    </location>
</feature>
<keyword evidence="3" id="KW-0813">Transport</keyword>
<dbReference type="Pfam" id="PF00496">
    <property type="entry name" value="SBP_bac_5"/>
    <property type="match status" value="1"/>
</dbReference>
<feature type="region of interest" description="Disordered" evidence="5">
    <location>
        <begin position="25"/>
        <end position="62"/>
    </location>
</feature>
<accession>A0A9D2MX13</accession>
<evidence type="ECO:0000313" key="9">
    <source>
        <dbReference type="Proteomes" id="UP000826793"/>
    </source>
</evidence>
<evidence type="ECO:0000256" key="2">
    <source>
        <dbReference type="ARBA" id="ARBA00005695"/>
    </source>
</evidence>
<comment type="subcellular location">
    <subcellularLocation>
        <location evidence="1">Cell envelope</location>
    </subcellularLocation>
</comment>
<evidence type="ECO:0000259" key="7">
    <source>
        <dbReference type="Pfam" id="PF00496"/>
    </source>
</evidence>
<name>A0A9D2MX13_9FIRM</name>